<dbReference type="AlphaFoldDB" id="A0A0R2RE18"/>
<accession>A0A0R2RE18</accession>
<evidence type="ECO:0000313" key="2">
    <source>
        <dbReference type="Proteomes" id="UP000051269"/>
    </source>
</evidence>
<protein>
    <submittedName>
        <fullName evidence="1">Uncharacterized protein</fullName>
    </submittedName>
</protein>
<name>A0A0R2RE18_9BACT</name>
<organism evidence="1 2">
    <name type="scientific">Verrucomicrobia subdivision 6 bacterium BACL9 MAG-120507-bin52</name>
    <dbReference type="NCBI Taxonomy" id="1655590"/>
    <lineage>
        <taxon>Bacteria</taxon>
        <taxon>Pseudomonadati</taxon>
        <taxon>Verrucomicrobiota</taxon>
        <taxon>Verrucomicrobiia</taxon>
        <taxon>Verrucomicrobiales</taxon>
        <taxon>Verrucomicrobia subdivision 6</taxon>
    </lineage>
</organism>
<dbReference type="EMBL" id="LIBO01000274">
    <property type="protein sequence ID" value="KRO60613.1"/>
    <property type="molecule type" value="Genomic_DNA"/>
</dbReference>
<gene>
    <name evidence="1" type="ORF">ABR82_07595</name>
</gene>
<comment type="caution">
    <text evidence="1">The sequence shown here is derived from an EMBL/GenBank/DDBJ whole genome shotgun (WGS) entry which is preliminary data.</text>
</comment>
<sequence length="82" mass="8778">MADSGAKGNDDCSVEQAFIAIPDLLVVRPVSLAGCAVGFTAFVVTSPFTAMAECVDESWNTLVKTPARFTFERDLGDFDDVK</sequence>
<evidence type="ECO:0000313" key="1">
    <source>
        <dbReference type="EMBL" id="KRO60613.1"/>
    </source>
</evidence>
<dbReference type="Proteomes" id="UP000051269">
    <property type="component" value="Unassembled WGS sequence"/>
</dbReference>
<reference evidence="1 2" key="1">
    <citation type="submission" date="2015-10" db="EMBL/GenBank/DDBJ databases">
        <title>Metagenome-Assembled Genomes uncover a global brackish microbiome.</title>
        <authorList>
            <person name="Hugerth L.W."/>
            <person name="Larsson J."/>
            <person name="Alneberg J."/>
            <person name="Lindh M.V."/>
            <person name="Legrand C."/>
            <person name="Pinhassi J."/>
            <person name="Andersson A.F."/>
        </authorList>
    </citation>
    <scope>NUCLEOTIDE SEQUENCE [LARGE SCALE GENOMIC DNA]</scope>
    <source>
        <strain evidence="1">BACL18 MAG-120507-bin52</strain>
    </source>
</reference>
<proteinExistence type="predicted"/>